<dbReference type="VEuPathDB" id="TrichDB:TVAGG3_0041230"/>
<keyword evidence="3" id="KW-1185">Reference proteome</keyword>
<protein>
    <submittedName>
        <fullName evidence="2">Uncharacterized protein</fullName>
    </submittedName>
</protein>
<evidence type="ECO:0000313" key="3">
    <source>
        <dbReference type="Proteomes" id="UP000001542"/>
    </source>
</evidence>
<evidence type="ECO:0000313" key="2">
    <source>
        <dbReference type="EMBL" id="EAY14170.1"/>
    </source>
</evidence>
<dbReference type="VEuPathDB" id="TrichDB:TVAG_373030"/>
<organism evidence="2 3">
    <name type="scientific">Trichomonas vaginalis (strain ATCC PRA-98 / G3)</name>
    <dbReference type="NCBI Taxonomy" id="412133"/>
    <lineage>
        <taxon>Eukaryota</taxon>
        <taxon>Metamonada</taxon>
        <taxon>Parabasalia</taxon>
        <taxon>Trichomonadida</taxon>
        <taxon>Trichomonadidae</taxon>
        <taxon>Trichomonas</taxon>
    </lineage>
</organism>
<feature type="region of interest" description="Disordered" evidence="1">
    <location>
        <begin position="1"/>
        <end position="23"/>
    </location>
</feature>
<name>A2DZG6_TRIV3</name>
<dbReference type="AlphaFoldDB" id="A2DZG6"/>
<proteinExistence type="predicted"/>
<gene>
    <name evidence="2" type="ORF">TVAG_373030</name>
</gene>
<dbReference type="RefSeq" id="XP_001326393.1">
    <property type="nucleotide sequence ID" value="XM_001326358.1"/>
</dbReference>
<dbReference type="Proteomes" id="UP000001542">
    <property type="component" value="Unassembled WGS sequence"/>
</dbReference>
<reference evidence="2" key="1">
    <citation type="submission" date="2006-10" db="EMBL/GenBank/DDBJ databases">
        <authorList>
            <person name="Amadeo P."/>
            <person name="Zhao Q."/>
            <person name="Wortman J."/>
            <person name="Fraser-Liggett C."/>
            <person name="Carlton J."/>
        </authorList>
    </citation>
    <scope>NUCLEOTIDE SEQUENCE</scope>
    <source>
        <strain evidence="2">G3</strain>
    </source>
</reference>
<dbReference type="InParanoid" id="A2DZG6"/>
<accession>A2DZG6</accession>
<sequence length="94" mass="10562">MSERRGSREYSRSGSERSSTCVVQTKFSKEDNKKGRGKVYALLLSDPYVIAGFLPTLISGAFPIITFYFLGNIITLMGEYTMGKRDDPIKEIVK</sequence>
<feature type="compositionally biased region" description="Basic and acidic residues" evidence="1">
    <location>
        <begin position="1"/>
        <end position="15"/>
    </location>
</feature>
<dbReference type="EMBL" id="DS113274">
    <property type="protein sequence ID" value="EAY14170.1"/>
    <property type="molecule type" value="Genomic_DNA"/>
</dbReference>
<reference evidence="2" key="2">
    <citation type="journal article" date="2007" name="Science">
        <title>Draft genome sequence of the sexually transmitted pathogen Trichomonas vaginalis.</title>
        <authorList>
            <person name="Carlton J.M."/>
            <person name="Hirt R.P."/>
            <person name="Silva J.C."/>
            <person name="Delcher A.L."/>
            <person name="Schatz M."/>
            <person name="Zhao Q."/>
            <person name="Wortman J.R."/>
            <person name="Bidwell S.L."/>
            <person name="Alsmark U.C.M."/>
            <person name="Besteiro S."/>
            <person name="Sicheritz-Ponten T."/>
            <person name="Noel C.J."/>
            <person name="Dacks J.B."/>
            <person name="Foster P.G."/>
            <person name="Simillion C."/>
            <person name="Van de Peer Y."/>
            <person name="Miranda-Saavedra D."/>
            <person name="Barton G.J."/>
            <person name="Westrop G.D."/>
            <person name="Mueller S."/>
            <person name="Dessi D."/>
            <person name="Fiori P.L."/>
            <person name="Ren Q."/>
            <person name="Paulsen I."/>
            <person name="Zhang H."/>
            <person name="Bastida-Corcuera F.D."/>
            <person name="Simoes-Barbosa A."/>
            <person name="Brown M.T."/>
            <person name="Hayes R.D."/>
            <person name="Mukherjee M."/>
            <person name="Okumura C.Y."/>
            <person name="Schneider R."/>
            <person name="Smith A.J."/>
            <person name="Vanacova S."/>
            <person name="Villalvazo M."/>
            <person name="Haas B.J."/>
            <person name="Pertea M."/>
            <person name="Feldblyum T.V."/>
            <person name="Utterback T.R."/>
            <person name="Shu C.L."/>
            <person name="Osoegawa K."/>
            <person name="de Jong P.J."/>
            <person name="Hrdy I."/>
            <person name="Horvathova L."/>
            <person name="Zubacova Z."/>
            <person name="Dolezal P."/>
            <person name="Malik S.B."/>
            <person name="Logsdon J.M. Jr."/>
            <person name="Henze K."/>
            <person name="Gupta A."/>
            <person name="Wang C.C."/>
            <person name="Dunne R.L."/>
            <person name="Upcroft J.A."/>
            <person name="Upcroft P."/>
            <person name="White O."/>
            <person name="Salzberg S.L."/>
            <person name="Tang P."/>
            <person name="Chiu C.-H."/>
            <person name="Lee Y.-S."/>
            <person name="Embley T.M."/>
            <person name="Coombs G.H."/>
            <person name="Mottram J.C."/>
            <person name="Tachezy J."/>
            <person name="Fraser-Liggett C.M."/>
            <person name="Johnson P.J."/>
        </authorList>
    </citation>
    <scope>NUCLEOTIDE SEQUENCE [LARGE SCALE GENOMIC DNA]</scope>
    <source>
        <strain evidence="2">G3</strain>
    </source>
</reference>
<evidence type="ECO:0000256" key="1">
    <source>
        <dbReference type="SAM" id="MobiDB-lite"/>
    </source>
</evidence>
<dbReference type="KEGG" id="tva:4772155"/>